<dbReference type="Proteomes" id="UP001341840">
    <property type="component" value="Unassembled WGS sequence"/>
</dbReference>
<proteinExistence type="predicted"/>
<keyword evidence="2" id="KW-1185">Reference proteome</keyword>
<sequence>MSLGDGAKIRPGKDVWVGNEPLPKRFPRLFCVSNKKDSVIGYNDAVAWRFSSNSTRSFVEAAVLKRFGEPNIKHIYEEICKGLVPPRVELVVWFAIMEGLNTIDRLLRRTVIT</sequence>
<organism evidence="1 2">
    <name type="scientific">Stylosanthes scabra</name>
    <dbReference type="NCBI Taxonomy" id="79078"/>
    <lineage>
        <taxon>Eukaryota</taxon>
        <taxon>Viridiplantae</taxon>
        <taxon>Streptophyta</taxon>
        <taxon>Embryophyta</taxon>
        <taxon>Tracheophyta</taxon>
        <taxon>Spermatophyta</taxon>
        <taxon>Magnoliopsida</taxon>
        <taxon>eudicotyledons</taxon>
        <taxon>Gunneridae</taxon>
        <taxon>Pentapetalae</taxon>
        <taxon>rosids</taxon>
        <taxon>fabids</taxon>
        <taxon>Fabales</taxon>
        <taxon>Fabaceae</taxon>
        <taxon>Papilionoideae</taxon>
        <taxon>50 kb inversion clade</taxon>
        <taxon>dalbergioids sensu lato</taxon>
        <taxon>Dalbergieae</taxon>
        <taxon>Pterocarpus clade</taxon>
        <taxon>Stylosanthes</taxon>
    </lineage>
</organism>
<gene>
    <name evidence="1" type="ORF">PIB30_009414</name>
</gene>
<reference evidence="1 2" key="1">
    <citation type="journal article" date="2023" name="Plants (Basel)">
        <title>Bridging the Gap: Combining Genomics and Transcriptomics Approaches to Understand Stylosanthes scabra, an Orphan Legume from the Brazilian Caatinga.</title>
        <authorList>
            <person name="Ferreira-Neto J.R.C."/>
            <person name="da Silva M.D."/>
            <person name="Binneck E."/>
            <person name="de Melo N.F."/>
            <person name="da Silva R.H."/>
            <person name="de Melo A.L.T.M."/>
            <person name="Pandolfi V."/>
            <person name="Bustamante F.O."/>
            <person name="Brasileiro-Vidal A.C."/>
            <person name="Benko-Iseppon A.M."/>
        </authorList>
    </citation>
    <scope>NUCLEOTIDE SEQUENCE [LARGE SCALE GENOMIC DNA]</scope>
    <source>
        <tissue evidence="1">Leaves</tissue>
    </source>
</reference>
<dbReference type="EMBL" id="JASCZI010181264">
    <property type="protein sequence ID" value="MED6180346.1"/>
    <property type="molecule type" value="Genomic_DNA"/>
</dbReference>
<name>A0ABU6W385_9FABA</name>
<comment type="caution">
    <text evidence="1">The sequence shown here is derived from an EMBL/GenBank/DDBJ whole genome shotgun (WGS) entry which is preliminary data.</text>
</comment>
<accession>A0ABU6W385</accession>
<evidence type="ECO:0000313" key="2">
    <source>
        <dbReference type="Proteomes" id="UP001341840"/>
    </source>
</evidence>
<evidence type="ECO:0000313" key="1">
    <source>
        <dbReference type="EMBL" id="MED6180346.1"/>
    </source>
</evidence>
<protein>
    <submittedName>
        <fullName evidence="1">Uncharacterized protein</fullName>
    </submittedName>
</protein>